<dbReference type="PANTHER" id="PTHR33932:SF4">
    <property type="entry name" value="NA(+)_H(+) ANTIPORTER SUBUNIT B"/>
    <property type="match status" value="1"/>
</dbReference>
<evidence type="ECO:0000259" key="8">
    <source>
        <dbReference type="Pfam" id="PF04039"/>
    </source>
</evidence>
<feature type="transmembrane region" description="Helical" evidence="7">
    <location>
        <begin position="48"/>
        <end position="66"/>
    </location>
</feature>
<dbReference type="InterPro" id="IPR007182">
    <property type="entry name" value="MnhB"/>
</dbReference>
<sequence>MSDADASDRDADAGRGGDAETADVDSSASAGRLDSETRQGPPYTESQVIMSTVKVVAPFAFTYGLFVTFHGGGSPGGGFQGGAITAAVVFMIAFAFGIESTRQWLANTVVVALAVGGTLVFAGLGLVPVARGGAFLQYDLLPLPYLDPVKYGMEAVEIVGIAPIVSGVLVGLFFVLARGFNGEGSGPPIGERGYLGSTSEDAEPAADGTDETDETDDPNSGSAGQPATDGGAR</sequence>
<evidence type="ECO:0000313" key="10">
    <source>
        <dbReference type="Proteomes" id="UP000319712"/>
    </source>
</evidence>
<evidence type="ECO:0000256" key="4">
    <source>
        <dbReference type="ARBA" id="ARBA00022989"/>
    </source>
</evidence>
<feature type="compositionally biased region" description="Basic and acidic residues" evidence="6">
    <location>
        <begin position="1"/>
        <end position="18"/>
    </location>
</feature>
<feature type="transmembrane region" description="Helical" evidence="7">
    <location>
        <begin position="158"/>
        <end position="177"/>
    </location>
</feature>
<reference evidence="9 10" key="1">
    <citation type="submission" date="2017-05" db="EMBL/GenBank/DDBJ databases">
        <authorList>
            <person name="Varghese N."/>
            <person name="Submissions S."/>
        </authorList>
    </citation>
    <scope>NUCLEOTIDE SEQUENCE [LARGE SCALE GENOMIC DNA]</scope>
    <source>
        <strain evidence="9 10">DSM 19504</strain>
    </source>
</reference>
<dbReference type="PANTHER" id="PTHR33932">
    <property type="entry name" value="NA(+)/H(+) ANTIPORTER SUBUNIT B"/>
    <property type="match status" value="1"/>
</dbReference>
<feature type="domain" description="Na+/H+ antiporter MnhB subunit-related protein" evidence="8">
    <location>
        <begin position="49"/>
        <end position="170"/>
    </location>
</feature>
<name>A0A521E522_9EURY</name>
<accession>A0A521E522</accession>
<evidence type="ECO:0000256" key="5">
    <source>
        <dbReference type="ARBA" id="ARBA00023136"/>
    </source>
</evidence>
<dbReference type="Proteomes" id="UP000319712">
    <property type="component" value="Unassembled WGS sequence"/>
</dbReference>
<keyword evidence="5 7" id="KW-0472">Membrane</keyword>
<evidence type="ECO:0000256" key="6">
    <source>
        <dbReference type="SAM" id="MobiDB-lite"/>
    </source>
</evidence>
<proteinExistence type="predicted"/>
<gene>
    <name evidence="9" type="ORF">SAMN06264867_10972</name>
</gene>
<feature type="region of interest" description="Disordered" evidence="6">
    <location>
        <begin position="1"/>
        <end position="42"/>
    </location>
</feature>
<dbReference type="EMBL" id="FXTD01000009">
    <property type="protein sequence ID" value="SMO79039.1"/>
    <property type="molecule type" value="Genomic_DNA"/>
</dbReference>
<evidence type="ECO:0000256" key="1">
    <source>
        <dbReference type="ARBA" id="ARBA00004651"/>
    </source>
</evidence>
<evidence type="ECO:0000256" key="2">
    <source>
        <dbReference type="ARBA" id="ARBA00022475"/>
    </source>
</evidence>
<evidence type="ECO:0000256" key="3">
    <source>
        <dbReference type="ARBA" id="ARBA00022692"/>
    </source>
</evidence>
<keyword evidence="4 7" id="KW-1133">Transmembrane helix</keyword>
<feature type="region of interest" description="Disordered" evidence="6">
    <location>
        <begin position="187"/>
        <end position="233"/>
    </location>
</feature>
<dbReference type="Pfam" id="PF04039">
    <property type="entry name" value="MnhB"/>
    <property type="match status" value="1"/>
</dbReference>
<dbReference type="RefSeq" id="WP_142987254.1">
    <property type="nucleotide sequence ID" value="NZ_FXTD01000009.1"/>
</dbReference>
<keyword evidence="2" id="KW-1003">Cell membrane</keyword>
<feature type="compositionally biased region" description="Acidic residues" evidence="6">
    <location>
        <begin position="200"/>
        <end position="217"/>
    </location>
</feature>
<evidence type="ECO:0000256" key="7">
    <source>
        <dbReference type="SAM" id="Phobius"/>
    </source>
</evidence>
<dbReference type="OrthoDB" id="19265at2157"/>
<evidence type="ECO:0000313" key="9">
    <source>
        <dbReference type="EMBL" id="SMO79039.1"/>
    </source>
</evidence>
<dbReference type="NCBIfam" id="NF009160">
    <property type="entry name" value="PRK12505.1"/>
    <property type="match status" value="1"/>
</dbReference>
<keyword evidence="10" id="KW-1185">Reference proteome</keyword>
<keyword evidence="3 7" id="KW-0812">Transmembrane</keyword>
<protein>
    <submittedName>
        <fullName evidence="9">Multicomponent Na+:H+ antiporter subunit B</fullName>
    </submittedName>
</protein>
<dbReference type="InterPro" id="IPR050622">
    <property type="entry name" value="CPA3_antiporter_subunitB"/>
</dbReference>
<dbReference type="AlphaFoldDB" id="A0A521E522"/>
<feature type="transmembrane region" description="Helical" evidence="7">
    <location>
        <begin position="110"/>
        <end position="138"/>
    </location>
</feature>
<feature type="transmembrane region" description="Helical" evidence="7">
    <location>
        <begin position="78"/>
        <end position="98"/>
    </location>
</feature>
<dbReference type="GO" id="GO:0005886">
    <property type="term" value="C:plasma membrane"/>
    <property type="evidence" value="ECO:0007669"/>
    <property type="project" value="UniProtKB-SubCell"/>
</dbReference>
<organism evidence="9 10">
    <name type="scientific">Halorubrum cibi</name>
    <dbReference type="NCBI Taxonomy" id="413815"/>
    <lineage>
        <taxon>Archaea</taxon>
        <taxon>Methanobacteriati</taxon>
        <taxon>Methanobacteriota</taxon>
        <taxon>Stenosarchaea group</taxon>
        <taxon>Halobacteria</taxon>
        <taxon>Halobacteriales</taxon>
        <taxon>Haloferacaceae</taxon>
        <taxon>Halorubrum</taxon>
    </lineage>
</organism>
<comment type="subcellular location">
    <subcellularLocation>
        <location evidence="1">Cell membrane</location>
        <topology evidence="1">Multi-pass membrane protein</topology>
    </subcellularLocation>
</comment>